<evidence type="ECO:0000313" key="2">
    <source>
        <dbReference type="Proteomes" id="UP000001292"/>
    </source>
</evidence>
<name>B4IGF4_DROSE</name>
<organism evidence="2">
    <name type="scientific">Drosophila sechellia</name>
    <name type="common">Fruit fly</name>
    <dbReference type="NCBI Taxonomy" id="7238"/>
    <lineage>
        <taxon>Eukaryota</taxon>
        <taxon>Metazoa</taxon>
        <taxon>Ecdysozoa</taxon>
        <taxon>Arthropoda</taxon>
        <taxon>Hexapoda</taxon>
        <taxon>Insecta</taxon>
        <taxon>Pterygota</taxon>
        <taxon>Neoptera</taxon>
        <taxon>Endopterygota</taxon>
        <taxon>Diptera</taxon>
        <taxon>Brachycera</taxon>
        <taxon>Muscomorpha</taxon>
        <taxon>Ephydroidea</taxon>
        <taxon>Drosophilidae</taxon>
        <taxon>Drosophila</taxon>
        <taxon>Sophophora</taxon>
    </lineage>
</organism>
<proteinExistence type="predicted"/>
<dbReference type="HOGENOM" id="CLU_2944161_0_0_1"/>
<evidence type="ECO:0000313" key="1">
    <source>
        <dbReference type="EMBL" id="EDW48904.1"/>
    </source>
</evidence>
<dbReference type="Proteomes" id="UP000001292">
    <property type="component" value="Unassembled WGS sequence"/>
</dbReference>
<protein>
    <submittedName>
        <fullName evidence="1">GM19456</fullName>
    </submittedName>
</protein>
<dbReference type="EMBL" id="CH480836">
    <property type="protein sequence ID" value="EDW48904.1"/>
    <property type="molecule type" value="Genomic_DNA"/>
</dbReference>
<accession>B4IGF4</accession>
<gene>
    <name evidence="1" type="primary">Dsec\GM19456</name>
    <name evidence="1" type="ORF">Dsec_GM19456</name>
</gene>
<reference evidence="1 2" key="1">
    <citation type="journal article" date="2007" name="Nature">
        <title>Evolution of genes and genomes on the Drosophila phylogeny.</title>
        <authorList>
            <consortium name="Drosophila 12 Genomes Consortium"/>
            <person name="Clark A.G."/>
            <person name="Eisen M.B."/>
            <person name="Smith D.R."/>
            <person name="Bergman C.M."/>
            <person name="Oliver B."/>
            <person name="Markow T.A."/>
            <person name="Kaufman T.C."/>
            <person name="Kellis M."/>
            <person name="Gelbart W."/>
            <person name="Iyer V.N."/>
            <person name="Pollard D.A."/>
            <person name="Sackton T.B."/>
            <person name="Larracuente A.M."/>
            <person name="Singh N.D."/>
            <person name="Abad J.P."/>
            <person name="Abt D.N."/>
            <person name="Adryan B."/>
            <person name="Aguade M."/>
            <person name="Akashi H."/>
            <person name="Anderson W.W."/>
            <person name="Aquadro C.F."/>
            <person name="Ardell D.H."/>
            <person name="Arguello R."/>
            <person name="Artieri C.G."/>
            <person name="Barbash D.A."/>
            <person name="Barker D."/>
            <person name="Barsanti P."/>
            <person name="Batterham P."/>
            <person name="Batzoglou S."/>
            <person name="Begun D."/>
            <person name="Bhutkar A."/>
            <person name="Blanco E."/>
            <person name="Bosak S.A."/>
            <person name="Bradley R.K."/>
            <person name="Brand A.D."/>
            <person name="Brent M.R."/>
            <person name="Brooks A.N."/>
            <person name="Brown R.H."/>
            <person name="Butlin R.K."/>
            <person name="Caggese C."/>
            <person name="Calvi B.R."/>
            <person name="Bernardo de Carvalho A."/>
            <person name="Caspi A."/>
            <person name="Castrezana S."/>
            <person name="Celniker S.E."/>
            <person name="Chang J.L."/>
            <person name="Chapple C."/>
            <person name="Chatterji S."/>
            <person name="Chinwalla A."/>
            <person name="Civetta A."/>
            <person name="Clifton S.W."/>
            <person name="Comeron J.M."/>
            <person name="Costello J.C."/>
            <person name="Coyne J.A."/>
            <person name="Daub J."/>
            <person name="David R.G."/>
            <person name="Delcher A.L."/>
            <person name="Delehaunty K."/>
            <person name="Do C.B."/>
            <person name="Ebling H."/>
            <person name="Edwards K."/>
            <person name="Eickbush T."/>
            <person name="Evans J.D."/>
            <person name="Filipski A."/>
            <person name="Findeiss S."/>
            <person name="Freyhult E."/>
            <person name="Fulton L."/>
            <person name="Fulton R."/>
            <person name="Garcia A.C."/>
            <person name="Gardiner A."/>
            <person name="Garfield D.A."/>
            <person name="Garvin B.E."/>
            <person name="Gibson G."/>
            <person name="Gilbert D."/>
            <person name="Gnerre S."/>
            <person name="Godfrey J."/>
            <person name="Good R."/>
            <person name="Gotea V."/>
            <person name="Gravely B."/>
            <person name="Greenberg A.J."/>
            <person name="Griffiths-Jones S."/>
            <person name="Gross S."/>
            <person name="Guigo R."/>
            <person name="Gustafson E.A."/>
            <person name="Haerty W."/>
            <person name="Hahn M.W."/>
            <person name="Halligan D.L."/>
            <person name="Halpern A.L."/>
            <person name="Halter G.M."/>
            <person name="Han M.V."/>
            <person name="Heger A."/>
            <person name="Hillier L."/>
            <person name="Hinrichs A.S."/>
            <person name="Holmes I."/>
            <person name="Hoskins R.A."/>
            <person name="Hubisz M.J."/>
            <person name="Hultmark D."/>
            <person name="Huntley M.A."/>
            <person name="Jaffe D.B."/>
            <person name="Jagadeeshan S."/>
            <person name="Jeck W.R."/>
            <person name="Johnson J."/>
            <person name="Jones C.D."/>
            <person name="Jordan W.C."/>
            <person name="Karpen G.H."/>
            <person name="Kataoka E."/>
            <person name="Keightley P.D."/>
            <person name="Kheradpour P."/>
            <person name="Kirkness E.F."/>
            <person name="Koerich L.B."/>
            <person name="Kristiansen K."/>
            <person name="Kudrna D."/>
            <person name="Kulathinal R.J."/>
            <person name="Kumar S."/>
            <person name="Kwok R."/>
            <person name="Lander E."/>
            <person name="Langley C.H."/>
            <person name="Lapoint R."/>
            <person name="Lazzaro B.P."/>
            <person name="Lee S.J."/>
            <person name="Levesque L."/>
            <person name="Li R."/>
            <person name="Lin C.F."/>
            <person name="Lin M.F."/>
            <person name="Lindblad-Toh K."/>
            <person name="Llopart A."/>
            <person name="Long M."/>
            <person name="Low L."/>
            <person name="Lozovsky E."/>
            <person name="Lu J."/>
            <person name="Luo M."/>
            <person name="Machado C.A."/>
            <person name="Makalowski W."/>
            <person name="Marzo M."/>
            <person name="Matsuda M."/>
            <person name="Matzkin L."/>
            <person name="McAllister B."/>
            <person name="McBride C.S."/>
            <person name="McKernan B."/>
            <person name="McKernan K."/>
            <person name="Mendez-Lago M."/>
            <person name="Minx P."/>
            <person name="Mollenhauer M.U."/>
            <person name="Montooth K."/>
            <person name="Mount S.M."/>
            <person name="Mu X."/>
            <person name="Myers E."/>
            <person name="Negre B."/>
            <person name="Newfeld S."/>
            <person name="Nielsen R."/>
            <person name="Noor M.A."/>
            <person name="O'Grady P."/>
            <person name="Pachter L."/>
            <person name="Papaceit M."/>
            <person name="Parisi M.J."/>
            <person name="Parisi M."/>
            <person name="Parts L."/>
            <person name="Pedersen J.S."/>
            <person name="Pesole G."/>
            <person name="Phillippy A.M."/>
            <person name="Ponting C.P."/>
            <person name="Pop M."/>
            <person name="Porcelli D."/>
            <person name="Powell J.R."/>
            <person name="Prohaska S."/>
            <person name="Pruitt K."/>
            <person name="Puig M."/>
            <person name="Quesneville H."/>
            <person name="Ram K.R."/>
            <person name="Rand D."/>
            <person name="Rasmussen M.D."/>
            <person name="Reed L.K."/>
            <person name="Reenan R."/>
            <person name="Reily A."/>
            <person name="Remington K.A."/>
            <person name="Rieger T.T."/>
            <person name="Ritchie M.G."/>
            <person name="Robin C."/>
            <person name="Rogers Y.H."/>
            <person name="Rohde C."/>
            <person name="Rozas J."/>
            <person name="Rubenfield M.J."/>
            <person name="Ruiz A."/>
            <person name="Russo S."/>
            <person name="Salzberg S.L."/>
            <person name="Sanchez-Gracia A."/>
            <person name="Saranga D.J."/>
            <person name="Sato H."/>
            <person name="Schaeffer S.W."/>
            <person name="Schatz M.C."/>
            <person name="Schlenke T."/>
            <person name="Schwartz R."/>
            <person name="Segarra C."/>
            <person name="Singh R.S."/>
            <person name="Sirot L."/>
            <person name="Sirota M."/>
            <person name="Sisneros N.B."/>
            <person name="Smith C.D."/>
            <person name="Smith T.F."/>
            <person name="Spieth J."/>
            <person name="Stage D.E."/>
            <person name="Stark A."/>
            <person name="Stephan W."/>
            <person name="Strausberg R.L."/>
            <person name="Strempel S."/>
            <person name="Sturgill D."/>
            <person name="Sutton G."/>
            <person name="Sutton G.G."/>
            <person name="Tao W."/>
            <person name="Teichmann S."/>
            <person name="Tobari Y.N."/>
            <person name="Tomimura Y."/>
            <person name="Tsolas J.M."/>
            <person name="Valente V.L."/>
            <person name="Venter E."/>
            <person name="Venter J.C."/>
            <person name="Vicario S."/>
            <person name="Vieira F.G."/>
            <person name="Vilella A.J."/>
            <person name="Villasante A."/>
            <person name="Walenz B."/>
            <person name="Wang J."/>
            <person name="Wasserman M."/>
            <person name="Watts T."/>
            <person name="Wilson D."/>
            <person name="Wilson R.K."/>
            <person name="Wing R.A."/>
            <person name="Wolfner M.F."/>
            <person name="Wong A."/>
            <person name="Wong G.K."/>
            <person name="Wu C.I."/>
            <person name="Wu G."/>
            <person name="Yamamoto D."/>
            <person name="Yang H.P."/>
            <person name="Yang S.P."/>
            <person name="Yorke J.A."/>
            <person name="Yoshida K."/>
            <person name="Zdobnov E."/>
            <person name="Zhang P."/>
            <person name="Zhang Y."/>
            <person name="Zimin A.V."/>
            <person name="Baldwin J."/>
            <person name="Abdouelleil A."/>
            <person name="Abdulkadir J."/>
            <person name="Abebe A."/>
            <person name="Abera B."/>
            <person name="Abreu J."/>
            <person name="Acer S.C."/>
            <person name="Aftuck L."/>
            <person name="Alexander A."/>
            <person name="An P."/>
            <person name="Anderson E."/>
            <person name="Anderson S."/>
            <person name="Arachi H."/>
            <person name="Azer M."/>
            <person name="Bachantsang P."/>
            <person name="Barry A."/>
            <person name="Bayul T."/>
            <person name="Berlin A."/>
            <person name="Bessette D."/>
            <person name="Bloom T."/>
            <person name="Blye J."/>
            <person name="Boguslavskiy L."/>
            <person name="Bonnet C."/>
            <person name="Boukhgalter B."/>
            <person name="Bourzgui I."/>
            <person name="Brown A."/>
            <person name="Cahill P."/>
            <person name="Channer S."/>
            <person name="Cheshatsang Y."/>
            <person name="Chuda L."/>
            <person name="Citroen M."/>
            <person name="Collymore A."/>
            <person name="Cooke P."/>
            <person name="Costello M."/>
            <person name="D'Aco K."/>
            <person name="Daza R."/>
            <person name="De Haan G."/>
            <person name="DeGray S."/>
            <person name="DeMaso C."/>
            <person name="Dhargay N."/>
            <person name="Dooley K."/>
            <person name="Dooley E."/>
            <person name="Doricent M."/>
            <person name="Dorje P."/>
            <person name="Dorjee K."/>
            <person name="Dupes A."/>
            <person name="Elong R."/>
            <person name="Falk J."/>
            <person name="Farina A."/>
            <person name="Faro S."/>
            <person name="Ferguson D."/>
            <person name="Fisher S."/>
            <person name="Foley C.D."/>
            <person name="Franke A."/>
            <person name="Friedrich D."/>
            <person name="Gadbois L."/>
            <person name="Gearin G."/>
            <person name="Gearin C.R."/>
            <person name="Giannoukos G."/>
            <person name="Goode T."/>
            <person name="Graham J."/>
            <person name="Grandbois E."/>
            <person name="Grewal S."/>
            <person name="Gyaltsen K."/>
            <person name="Hafez N."/>
            <person name="Hagos B."/>
            <person name="Hall J."/>
            <person name="Henson C."/>
            <person name="Hollinger A."/>
            <person name="Honan T."/>
            <person name="Huard M.D."/>
            <person name="Hughes L."/>
            <person name="Hurhula B."/>
            <person name="Husby M.E."/>
            <person name="Kamat A."/>
            <person name="Kanga B."/>
            <person name="Kashin S."/>
            <person name="Khazanovich D."/>
            <person name="Kisner P."/>
            <person name="Lance K."/>
            <person name="Lara M."/>
            <person name="Lee W."/>
            <person name="Lennon N."/>
            <person name="Letendre F."/>
            <person name="LeVine R."/>
            <person name="Lipovsky A."/>
            <person name="Liu X."/>
            <person name="Liu J."/>
            <person name="Liu S."/>
            <person name="Lokyitsang T."/>
            <person name="Lokyitsang Y."/>
            <person name="Lubonja R."/>
            <person name="Lui A."/>
            <person name="MacDonald P."/>
            <person name="Magnisalis V."/>
            <person name="Maru K."/>
            <person name="Matthews C."/>
            <person name="McCusker W."/>
            <person name="McDonough S."/>
            <person name="Mehta T."/>
            <person name="Meldrim J."/>
            <person name="Meneus L."/>
            <person name="Mihai O."/>
            <person name="Mihalev A."/>
            <person name="Mihova T."/>
            <person name="Mittelman R."/>
            <person name="Mlenga V."/>
            <person name="Montmayeur A."/>
            <person name="Mulrain L."/>
            <person name="Navidi A."/>
            <person name="Naylor J."/>
            <person name="Negash T."/>
            <person name="Nguyen T."/>
            <person name="Nguyen N."/>
            <person name="Nicol R."/>
            <person name="Norbu C."/>
            <person name="Norbu N."/>
            <person name="Novod N."/>
            <person name="O'Neill B."/>
            <person name="Osman S."/>
            <person name="Markiewicz E."/>
            <person name="Oyono O.L."/>
            <person name="Patti C."/>
            <person name="Phunkhang P."/>
            <person name="Pierre F."/>
            <person name="Priest M."/>
            <person name="Raghuraman S."/>
            <person name="Rege F."/>
            <person name="Reyes R."/>
            <person name="Rise C."/>
            <person name="Rogov P."/>
            <person name="Ross K."/>
            <person name="Ryan E."/>
            <person name="Settipalli S."/>
            <person name="Shea T."/>
            <person name="Sherpa N."/>
            <person name="Shi L."/>
            <person name="Shih D."/>
            <person name="Sparrow T."/>
            <person name="Spaulding J."/>
            <person name="Stalker J."/>
            <person name="Stange-Thomann N."/>
            <person name="Stavropoulos S."/>
            <person name="Stone C."/>
            <person name="Strader C."/>
            <person name="Tesfaye S."/>
            <person name="Thomson T."/>
            <person name="Thoulutsang Y."/>
            <person name="Thoulutsang D."/>
            <person name="Topham K."/>
            <person name="Topping I."/>
            <person name="Tsamla T."/>
            <person name="Vassiliev H."/>
            <person name="Vo A."/>
            <person name="Wangchuk T."/>
            <person name="Wangdi T."/>
            <person name="Weiand M."/>
            <person name="Wilkinson J."/>
            <person name="Wilson A."/>
            <person name="Yadav S."/>
            <person name="Young G."/>
            <person name="Yu Q."/>
            <person name="Zembek L."/>
            <person name="Zhong D."/>
            <person name="Zimmer A."/>
            <person name="Zwirko Z."/>
            <person name="Jaffe D.B."/>
            <person name="Alvarez P."/>
            <person name="Brockman W."/>
            <person name="Butler J."/>
            <person name="Chin C."/>
            <person name="Gnerre S."/>
            <person name="Grabherr M."/>
            <person name="Kleber M."/>
            <person name="Mauceli E."/>
            <person name="MacCallum I."/>
        </authorList>
    </citation>
    <scope>NUCLEOTIDE SEQUENCE [LARGE SCALE GENOMIC DNA]</scope>
    <source>
        <strain evidence="2">Rob3c / Tucson 14021-0248.25</strain>
    </source>
</reference>
<dbReference type="AlphaFoldDB" id="B4IGF4"/>
<sequence>MLLKYLQSNEIIVNSLNTLPKVCTSKLSHSIALIALFSQIKRWYQSRLTRGFLRFAYNCC</sequence>
<keyword evidence="2" id="KW-1185">Reference proteome</keyword>